<comment type="caution">
    <text evidence="1">The sequence shown here is derived from an EMBL/GenBank/DDBJ whole genome shotgun (WGS) entry which is preliminary data.</text>
</comment>
<sequence length="76" mass="8211">MGCIVNIYYLKVNSLASNSSLNLGSTLHKDNMTNSKSVGDNYSSGDYSPTEAIMKNVMNDQDINDQGQSANSEDAE</sequence>
<dbReference type="RefSeq" id="WP_007202789.1">
    <property type="nucleotide sequence ID" value="NZ_AKKV01000030.1"/>
</dbReference>
<evidence type="ECO:0000313" key="2">
    <source>
        <dbReference type="Proteomes" id="UP000004080"/>
    </source>
</evidence>
<organism evidence="1 2">
    <name type="scientific">Fictibacillus macauensis ZFHKF-1</name>
    <dbReference type="NCBI Taxonomy" id="1196324"/>
    <lineage>
        <taxon>Bacteria</taxon>
        <taxon>Bacillati</taxon>
        <taxon>Bacillota</taxon>
        <taxon>Bacilli</taxon>
        <taxon>Bacillales</taxon>
        <taxon>Fictibacillaceae</taxon>
        <taxon>Fictibacillus</taxon>
    </lineage>
</organism>
<keyword evidence="2" id="KW-1185">Reference proteome</keyword>
<gene>
    <name evidence="1" type="ORF">A374_13555</name>
</gene>
<dbReference type="AlphaFoldDB" id="I8IZ07"/>
<accession>I8IZ07</accession>
<dbReference type="InterPro" id="IPR019618">
    <property type="entry name" value="Spore_germination_GerPA"/>
</dbReference>
<name>I8IZ07_9BACL</name>
<evidence type="ECO:0008006" key="3">
    <source>
        <dbReference type="Google" id="ProtNLM"/>
    </source>
</evidence>
<proteinExistence type="predicted"/>
<dbReference type="PATRIC" id="fig|1196324.3.peg.2773"/>
<protein>
    <recommendedName>
        <fullName evidence="3">Spore germination protein</fullName>
    </recommendedName>
</protein>
<dbReference type="STRING" id="1196324.A374_13555"/>
<dbReference type="OrthoDB" id="2934210at2"/>
<dbReference type="eggNOG" id="ENOG5033IXY">
    <property type="taxonomic scope" value="Bacteria"/>
</dbReference>
<reference evidence="1 2" key="1">
    <citation type="journal article" date="2012" name="J. Bacteriol.">
        <title>Genome of Bacillus macauensis ZFHKF-1, a Long-Chain-Forming Bacterium.</title>
        <authorList>
            <person name="Cai L."/>
            <person name="Zhang T."/>
        </authorList>
    </citation>
    <scope>NUCLEOTIDE SEQUENCE [LARGE SCALE GENOMIC DNA]</scope>
    <source>
        <strain evidence="1 2">ZFHKF-1</strain>
    </source>
</reference>
<dbReference type="EMBL" id="AKKV01000030">
    <property type="protein sequence ID" value="EIT84721.1"/>
    <property type="molecule type" value="Genomic_DNA"/>
</dbReference>
<evidence type="ECO:0000313" key="1">
    <source>
        <dbReference type="EMBL" id="EIT84721.1"/>
    </source>
</evidence>
<dbReference type="Pfam" id="PF10676">
    <property type="entry name" value="gerPA"/>
    <property type="match status" value="1"/>
</dbReference>
<dbReference type="Proteomes" id="UP000004080">
    <property type="component" value="Unassembled WGS sequence"/>
</dbReference>